<accession>C5FGS9</accession>
<sequence>MKFNSLYAIALALLVSGLAVASPGPVEFGRSLGIGGHGKSYINPYGKGRGKSHSKAFKKCIDRECNAMCIRDGYTGGVCLKNAGIDGDSELAITIKGNGDNTMIAISGWVTKFVSQLNYDHYPLFLST</sequence>
<reference evidence="3" key="1">
    <citation type="journal article" date="2012" name="MBio">
        <title>Comparative genome analysis of Trichophyton rubrum and related dermatophytes reveals candidate genes involved in infection.</title>
        <authorList>
            <person name="Martinez D.A."/>
            <person name="Oliver B.G."/>
            <person name="Graeser Y."/>
            <person name="Goldberg J.M."/>
            <person name="Li W."/>
            <person name="Martinez-Rossi N.M."/>
            <person name="Monod M."/>
            <person name="Shelest E."/>
            <person name="Barton R.C."/>
            <person name="Birch E."/>
            <person name="Brakhage A.A."/>
            <person name="Chen Z."/>
            <person name="Gurr S.J."/>
            <person name="Heiman D."/>
            <person name="Heitman J."/>
            <person name="Kosti I."/>
            <person name="Rossi A."/>
            <person name="Saif S."/>
            <person name="Samalova M."/>
            <person name="Saunders C.W."/>
            <person name="Shea T."/>
            <person name="Summerbell R.C."/>
            <person name="Xu J."/>
            <person name="Young S."/>
            <person name="Zeng Q."/>
            <person name="Birren B.W."/>
            <person name="Cuomo C.A."/>
            <person name="White T.C."/>
        </authorList>
    </citation>
    <scope>NUCLEOTIDE SEQUENCE [LARGE SCALE GENOMIC DNA]</scope>
    <source>
        <strain evidence="3">ATCC MYA-4605 / CBS 113480</strain>
    </source>
</reference>
<dbReference type="GeneID" id="9223061"/>
<dbReference type="HOGENOM" id="CLU_1959068_0_0_1"/>
<keyword evidence="3" id="KW-1185">Reference proteome</keyword>
<feature type="chain" id="PRO_5002951406" evidence="1">
    <location>
        <begin position="22"/>
        <end position="128"/>
    </location>
</feature>
<evidence type="ECO:0000313" key="3">
    <source>
        <dbReference type="Proteomes" id="UP000002035"/>
    </source>
</evidence>
<name>C5FGS9_ARTOC</name>
<feature type="signal peptide" evidence="1">
    <location>
        <begin position="1"/>
        <end position="21"/>
    </location>
</feature>
<evidence type="ECO:0000256" key="1">
    <source>
        <dbReference type="SAM" id="SignalP"/>
    </source>
</evidence>
<dbReference type="AlphaFoldDB" id="C5FGS9"/>
<evidence type="ECO:0000313" key="2">
    <source>
        <dbReference type="EMBL" id="EEQ29964.1"/>
    </source>
</evidence>
<dbReference type="RefSeq" id="XP_002849849.1">
    <property type="nucleotide sequence ID" value="XM_002849803.1"/>
</dbReference>
<organism evidence="2 3">
    <name type="scientific">Arthroderma otae (strain ATCC MYA-4605 / CBS 113480)</name>
    <name type="common">Microsporum canis</name>
    <dbReference type="NCBI Taxonomy" id="554155"/>
    <lineage>
        <taxon>Eukaryota</taxon>
        <taxon>Fungi</taxon>
        <taxon>Dikarya</taxon>
        <taxon>Ascomycota</taxon>
        <taxon>Pezizomycotina</taxon>
        <taxon>Eurotiomycetes</taxon>
        <taxon>Eurotiomycetidae</taxon>
        <taxon>Onygenales</taxon>
        <taxon>Arthrodermataceae</taxon>
        <taxon>Microsporum</taxon>
    </lineage>
</organism>
<dbReference type="Proteomes" id="UP000002035">
    <property type="component" value="Unassembled WGS sequence"/>
</dbReference>
<dbReference type="OrthoDB" id="7205626at2759"/>
<gene>
    <name evidence="2" type="ORF">MCYG_02783</name>
</gene>
<proteinExistence type="predicted"/>
<protein>
    <submittedName>
        <fullName evidence="2">Uncharacterized protein</fullName>
    </submittedName>
</protein>
<dbReference type="VEuPathDB" id="FungiDB:MCYG_02783"/>
<keyword evidence="1" id="KW-0732">Signal</keyword>
<dbReference type="EMBL" id="DS995702">
    <property type="protein sequence ID" value="EEQ29964.1"/>
    <property type="molecule type" value="Genomic_DNA"/>
</dbReference>